<evidence type="ECO:0000256" key="9">
    <source>
        <dbReference type="ARBA" id="ARBA00022989"/>
    </source>
</evidence>
<feature type="binding site" description="covalent" evidence="13">
    <location>
        <position position="44"/>
    </location>
    <ligand>
        <name>heme</name>
        <dbReference type="ChEBI" id="CHEBI:30413"/>
        <label>1</label>
    </ligand>
</feature>
<comment type="caution">
    <text evidence="17">The sequence shown here is derived from an EMBL/GenBank/DDBJ whole genome shotgun (WGS) entry which is preliminary data.</text>
</comment>
<dbReference type="InterPro" id="IPR005126">
    <property type="entry name" value="NapC/NirT_cyt_c_N"/>
</dbReference>
<keyword evidence="3 12" id="KW-0813">Transport</keyword>
<dbReference type="RefSeq" id="WP_109320789.1">
    <property type="nucleotide sequence ID" value="NZ_QFWT01000010.1"/>
</dbReference>
<dbReference type="GO" id="GO:0020037">
    <property type="term" value="F:heme binding"/>
    <property type="evidence" value="ECO:0007669"/>
    <property type="project" value="InterPro"/>
</dbReference>
<evidence type="ECO:0000256" key="8">
    <source>
        <dbReference type="ARBA" id="ARBA00022982"/>
    </source>
</evidence>
<evidence type="ECO:0000256" key="1">
    <source>
        <dbReference type="ARBA" id="ARBA00004162"/>
    </source>
</evidence>
<dbReference type="GO" id="GO:0046872">
    <property type="term" value="F:metal ion binding"/>
    <property type="evidence" value="ECO:0007669"/>
    <property type="project" value="UniProtKB-KW"/>
</dbReference>
<accession>A0A2U3B6B3</accession>
<feature type="binding site" description="axial binding residue" evidence="14">
    <location>
        <position position="50"/>
    </location>
    <ligand>
        <name>heme</name>
        <dbReference type="ChEBI" id="CHEBI:30413"/>
        <label>1</label>
    </ligand>
    <ligandPart>
        <name>Fe</name>
        <dbReference type="ChEBI" id="CHEBI:18248"/>
    </ligandPart>
</feature>
<evidence type="ECO:0000259" key="16">
    <source>
        <dbReference type="Pfam" id="PF03264"/>
    </source>
</evidence>
<protein>
    <recommendedName>
        <fullName evidence="12">Cytochrome c-type protein</fullName>
    </recommendedName>
</protein>
<sequence length="186" mass="21879">MSKSFWQASRFVWGIILISGIVFGILLLGSFHSVLEKTSTLEFCVSCHEMEQTVYQEYLESIHYKNPSGVRATCSDCHVPKEFFAKVWRKVKASKELYHTLIGTIDTPEKFEEHRLEMAERVWGEMIENDSRECRNCHDYHAMDFPNQRQRSREQMEEAMLENKTCIECHKGIAHNKPYSEDEFDD</sequence>
<feature type="binding site" description="axial binding residue" evidence="14">
    <location>
        <position position="96"/>
    </location>
    <ligand>
        <name>heme</name>
        <dbReference type="ChEBI" id="CHEBI:30413"/>
        <label>1</label>
    </ligand>
    <ligandPart>
        <name>Fe</name>
        <dbReference type="ChEBI" id="CHEBI:18248"/>
    </ligandPart>
</feature>
<comment type="subcellular location">
    <subcellularLocation>
        <location evidence="1">Cell membrane</location>
        <topology evidence="1">Single-pass membrane protein</topology>
    </subcellularLocation>
</comment>
<dbReference type="InterPro" id="IPR036280">
    <property type="entry name" value="Multihaem_cyt_sf"/>
</dbReference>
<evidence type="ECO:0000256" key="6">
    <source>
        <dbReference type="ARBA" id="ARBA00022692"/>
    </source>
</evidence>
<dbReference type="InterPro" id="IPR024717">
    <property type="entry name" value="NapC/NirT/NrfH"/>
</dbReference>
<dbReference type="GO" id="GO:0019333">
    <property type="term" value="P:denitrification pathway"/>
    <property type="evidence" value="ECO:0007669"/>
    <property type="project" value="InterPro"/>
</dbReference>
<dbReference type="PANTHER" id="PTHR30333:SF3">
    <property type="entry name" value="CYTOCHROME C-TYPE PROTEIN TORY"/>
    <property type="match status" value="1"/>
</dbReference>
<feature type="binding site" description="axial binding residue" evidence="14">
    <location>
        <position position="170"/>
    </location>
    <ligand>
        <name>heme</name>
        <dbReference type="ChEBI" id="CHEBI:30413"/>
        <label>4</label>
    </ligand>
    <ligandPart>
        <name>Fe</name>
        <dbReference type="ChEBI" id="CHEBI:18248"/>
    </ligandPart>
</feature>
<dbReference type="Pfam" id="PF03264">
    <property type="entry name" value="Cytochrom_NNT"/>
    <property type="match status" value="1"/>
</dbReference>
<dbReference type="GO" id="GO:0009055">
    <property type="term" value="F:electron transfer activity"/>
    <property type="evidence" value="ECO:0007669"/>
    <property type="project" value="TreeGrafter"/>
</dbReference>
<feature type="binding site" description="covalent" evidence="13">
    <location>
        <position position="169"/>
    </location>
    <ligand>
        <name>heme</name>
        <dbReference type="ChEBI" id="CHEBI:30413"/>
        <label>4</label>
    </ligand>
</feature>
<keyword evidence="6 15" id="KW-0812">Transmembrane</keyword>
<keyword evidence="5 12" id="KW-0349">Heme</keyword>
<dbReference type="Proteomes" id="UP000245362">
    <property type="component" value="Unassembled WGS sequence"/>
</dbReference>
<keyword evidence="18" id="KW-1185">Reference proteome</keyword>
<dbReference type="GO" id="GO:0005886">
    <property type="term" value="C:plasma membrane"/>
    <property type="evidence" value="ECO:0007669"/>
    <property type="project" value="UniProtKB-SubCell"/>
</dbReference>
<feature type="binding site" description="covalent" evidence="13">
    <location>
        <position position="74"/>
    </location>
    <ligand>
        <name>heme</name>
        <dbReference type="ChEBI" id="CHEBI:30413"/>
        <label>2</label>
    </ligand>
</feature>
<evidence type="ECO:0000256" key="12">
    <source>
        <dbReference type="PIRNR" id="PIRNR000013"/>
    </source>
</evidence>
<dbReference type="InterPro" id="IPR038266">
    <property type="entry name" value="NapC/NirT_cytc_sf"/>
</dbReference>
<evidence type="ECO:0000256" key="5">
    <source>
        <dbReference type="ARBA" id="ARBA00022617"/>
    </source>
</evidence>
<dbReference type="SUPFAM" id="SSF48695">
    <property type="entry name" value="Multiheme cytochromes"/>
    <property type="match status" value="1"/>
</dbReference>
<evidence type="ECO:0000256" key="13">
    <source>
        <dbReference type="PIRSR" id="PIRSR000013-1"/>
    </source>
</evidence>
<evidence type="ECO:0000256" key="15">
    <source>
        <dbReference type="SAM" id="Phobius"/>
    </source>
</evidence>
<gene>
    <name evidence="17" type="ORF">DI392_16460</name>
</gene>
<evidence type="ECO:0000313" key="18">
    <source>
        <dbReference type="Proteomes" id="UP000245362"/>
    </source>
</evidence>
<dbReference type="Gene3D" id="1.10.3820.10">
    <property type="entry name" value="Di-heme elbow motif domain"/>
    <property type="match status" value="1"/>
</dbReference>
<organism evidence="17 18">
    <name type="scientific">Vibrio albus</name>
    <dbReference type="NCBI Taxonomy" id="2200953"/>
    <lineage>
        <taxon>Bacteria</taxon>
        <taxon>Pseudomonadati</taxon>
        <taxon>Pseudomonadota</taxon>
        <taxon>Gammaproteobacteria</taxon>
        <taxon>Vibrionales</taxon>
        <taxon>Vibrionaceae</taxon>
        <taxon>Vibrio</taxon>
    </lineage>
</organism>
<feature type="binding site" description="covalent" evidence="13">
    <location>
        <position position="134"/>
    </location>
    <ligand>
        <name>heme</name>
        <dbReference type="ChEBI" id="CHEBI:30413"/>
        <label>3</label>
    </ligand>
</feature>
<reference evidence="17 18" key="1">
    <citation type="submission" date="2018-05" db="EMBL/GenBank/DDBJ databases">
        <title>Vibrio limimaris sp. nov., isolated from marine sediment.</title>
        <authorList>
            <person name="Li C.-M."/>
        </authorList>
    </citation>
    <scope>NUCLEOTIDE SEQUENCE [LARGE SCALE GENOMIC DNA]</scope>
    <source>
        <strain evidence="17 18">E4404</strain>
    </source>
</reference>
<keyword evidence="10 12" id="KW-0408">Iron</keyword>
<evidence type="ECO:0000256" key="3">
    <source>
        <dbReference type="ARBA" id="ARBA00022448"/>
    </source>
</evidence>
<comment type="similarity">
    <text evidence="2">Belongs to the NapC/NirT/NrfH family.</text>
</comment>
<evidence type="ECO:0000256" key="2">
    <source>
        <dbReference type="ARBA" id="ARBA00007395"/>
    </source>
</evidence>
<evidence type="ECO:0000256" key="11">
    <source>
        <dbReference type="ARBA" id="ARBA00023136"/>
    </source>
</evidence>
<feature type="domain" description="NapC/NirT cytochrome c N-terminal" evidence="16">
    <location>
        <begin position="9"/>
        <end position="178"/>
    </location>
</feature>
<feature type="binding site" description="covalent" evidence="13">
    <location>
        <position position="166"/>
    </location>
    <ligand>
        <name>heme</name>
        <dbReference type="ChEBI" id="CHEBI:30413"/>
        <label>4</label>
    </ligand>
</feature>
<keyword evidence="11 15" id="KW-0472">Membrane</keyword>
<comment type="cofactor">
    <cofactor evidence="13">
        <name>heme</name>
        <dbReference type="ChEBI" id="CHEBI:30413"/>
    </cofactor>
    <text evidence="13">Binds 4 heme groups per subunit.</text>
</comment>
<keyword evidence="4" id="KW-1003">Cell membrane</keyword>
<feature type="binding site" description="covalent" evidence="13">
    <location>
        <position position="77"/>
    </location>
    <ligand>
        <name>heme</name>
        <dbReference type="ChEBI" id="CHEBI:30413"/>
        <label>2</label>
    </ligand>
</feature>
<evidence type="ECO:0000256" key="7">
    <source>
        <dbReference type="ARBA" id="ARBA00022723"/>
    </source>
</evidence>
<feature type="binding site" description="covalent" evidence="13">
    <location>
        <position position="137"/>
    </location>
    <ligand>
        <name>heme</name>
        <dbReference type="ChEBI" id="CHEBI:30413"/>
        <label>3</label>
    </ligand>
</feature>
<dbReference type="FunFam" id="1.10.3820.10:FF:000001">
    <property type="entry name" value="Cytochrome c-type protein"/>
    <property type="match status" value="1"/>
</dbReference>
<evidence type="ECO:0000256" key="14">
    <source>
        <dbReference type="PIRSR" id="PIRSR000013-2"/>
    </source>
</evidence>
<dbReference type="GO" id="GO:0009061">
    <property type="term" value="P:anaerobic respiration"/>
    <property type="evidence" value="ECO:0007669"/>
    <property type="project" value="TreeGrafter"/>
</dbReference>
<dbReference type="OrthoDB" id="9782159at2"/>
<dbReference type="InterPro" id="IPR051174">
    <property type="entry name" value="Cytochrome_c-type_ET"/>
</dbReference>
<feature type="binding site" description="axial binding residue" evidence="14">
    <location>
        <position position="138"/>
    </location>
    <ligand>
        <name>heme</name>
        <dbReference type="ChEBI" id="CHEBI:30413"/>
        <label>3</label>
    </ligand>
    <ligandPart>
        <name>Fe</name>
        <dbReference type="ChEBI" id="CHEBI:18248"/>
    </ligandPart>
</feature>
<evidence type="ECO:0000313" key="17">
    <source>
        <dbReference type="EMBL" id="PWI32264.1"/>
    </source>
</evidence>
<feature type="binding site" description="axial binding residue" evidence="14">
    <location>
        <position position="78"/>
    </location>
    <ligand>
        <name>heme</name>
        <dbReference type="ChEBI" id="CHEBI:30413"/>
        <label>2</label>
    </ligand>
    <ligandPart>
        <name>Fe</name>
        <dbReference type="ChEBI" id="CHEBI:18248"/>
    </ligandPart>
</feature>
<keyword evidence="9 15" id="KW-1133">Transmembrane helix</keyword>
<name>A0A2U3B6B3_9VIBR</name>
<keyword evidence="7 12" id="KW-0479">Metal-binding</keyword>
<dbReference type="PANTHER" id="PTHR30333">
    <property type="entry name" value="CYTOCHROME C-TYPE PROTEIN"/>
    <property type="match status" value="1"/>
</dbReference>
<keyword evidence="8 12" id="KW-0249">Electron transport</keyword>
<evidence type="ECO:0000256" key="4">
    <source>
        <dbReference type="ARBA" id="ARBA00022475"/>
    </source>
</evidence>
<proteinExistence type="inferred from homology"/>
<feature type="binding site" description="axial binding residue" evidence="14">
    <location>
        <position position="175"/>
    </location>
    <ligand>
        <name>heme</name>
        <dbReference type="ChEBI" id="CHEBI:30413"/>
        <label>2</label>
    </ligand>
    <ligandPart>
        <name>Fe</name>
        <dbReference type="ChEBI" id="CHEBI:18248"/>
    </ligandPart>
</feature>
<evidence type="ECO:0000256" key="10">
    <source>
        <dbReference type="ARBA" id="ARBA00023004"/>
    </source>
</evidence>
<feature type="binding site" description="covalent" evidence="13">
    <location>
        <position position="47"/>
    </location>
    <ligand>
        <name>heme</name>
        <dbReference type="ChEBI" id="CHEBI:30413"/>
        <label>1</label>
    </ligand>
</feature>
<feature type="transmembrane region" description="Helical" evidence="15">
    <location>
        <begin position="12"/>
        <end position="35"/>
    </location>
</feature>
<dbReference type="EMBL" id="QFWT01000010">
    <property type="protein sequence ID" value="PWI32264.1"/>
    <property type="molecule type" value="Genomic_DNA"/>
</dbReference>
<dbReference type="AlphaFoldDB" id="A0A2U3B6B3"/>
<dbReference type="PIRSF" id="PIRSF000013">
    <property type="entry name" value="4_hem_cytochrm_NapC"/>
    <property type="match status" value="1"/>
</dbReference>
<comment type="PTM">
    <text evidence="12">Binds 4 heme groups per subunit.</text>
</comment>